<proteinExistence type="predicted"/>
<dbReference type="Proteomes" id="UP000078561">
    <property type="component" value="Unassembled WGS sequence"/>
</dbReference>
<organism evidence="2">
    <name type="scientific">Absidia glauca</name>
    <name type="common">Pin mould</name>
    <dbReference type="NCBI Taxonomy" id="4829"/>
    <lineage>
        <taxon>Eukaryota</taxon>
        <taxon>Fungi</taxon>
        <taxon>Fungi incertae sedis</taxon>
        <taxon>Mucoromycota</taxon>
        <taxon>Mucoromycotina</taxon>
        <taxon>Mucoromycetes</taxon>
        <taxon>Mucorales</taxon>
        <taxon>Cunninghamellaceae</taxon>
        <taxon>Absidia</taxon>
    </lineage>
</organism>
<dbReference type="PANTHER" id="PTHR47718">
    <property type="entry name" value="OS01G0519700 PROTEIN"/>
    <property type="match status" value="1"/>
</dbReference>
<feature type="domain" description="MULE transposase" evidence="1">
    <location>
        <begin position="5"/>
        <end position="77"/>
    </location>
</feature>
<evidence type="ECO:0000259" key="1">
    <source>
        <dbReference type="Pfam" id="PF10551"/>
    </source>
</evidence>
<protein>
    <recommendedName>
        <fullName evidence="1">MULE transposase domain-containing protein</fullName>
    </recommendedName>
</protein>
<dbReference type="InterPro" id="IPR018289">
    <property type="entry name" value="MULE_transposase_dom"/>
</dbReference>
<gene>
    <name evidence="2" type="primary">ABSGL_02873.1 scaffold 4027</name>
</gene>
<evidence type="ECO:0000313" key="2">
    <source>
        <dbReference type="EMBL" id="SAL97380.1"/>
    </source>
</evidence>
<name>A0A168LS38_ABSGL</name>
<dbReference type="OrthoDB" id="2422867at2759"/>
<dbReference type="InParanoid" id="A0A168LS38"/>
<dbReference type="Pfam" id="PF10551">
    <property type="entry name" value="MULE"/>
    <property type="match status" value="1"/>
</dbReference>
<accession>A0A168LS38</accession>
<feature type="non-terminal residue" evidence="2">
    <location>
        <position position="1"/>
    </location>
</feature>
<keyword evidence="3" id="KW-1185">Reference proteome</keyword>
<dbReference type="AlphaFoldDB" id="A0A168LS38"/>
<sequence length="150" mass="16963">CDDKTLSTFAVAGAWISKEDTDSYTWVLEQLAKTVYVDGNWLPALFVTDQQQNLISAIESVFPSSQHILCYIHLTRNLKVNTKLWEKAERLFKTMCLTTNQAGFDFAHESLVSLAAKFTNDKGAAFAAFLNKHFRWRTFPSACLTSNSDK</sequence>
<dbReference type="PANTHER" id="PTHR47718:SF3">
    <property type="entry name" value="PROTEIN FAR1-RELATED SEQUENCE 5-LIKE"/>
    <property type="match status" value="1"/>
</dbReference>
<dbReference type="EMBL" id="LT551778">
    <property type="protein sequence ID" value="SAL97380.1"/>
    <property type="molecule type" value="Genomic_DNA"/>
</dbReference>
<reference evidence="2" key="1">
    <citation type="submission" date="2016-04" db="EMBL/GenBank/DDBJ databases">
        <authorList>
            <person name="Evans L.H."/>
            <person name="Alamgir A."/>
            <person name="Owens N."/>
            <person name="Weber N.D."/>
            <person name="Virtaneva K."/>
            <person name="Barbian K."/>
            <person name="Babar A."/>
            <person name="Rosenke K."/>
        </authorList>
    </citation>
    <scope>NUCLEOTIDE SEQUENCE [LARGE SCALE GENOMIC DNA]</scope>
    <source>
        <strain evidence="2">CBS 101.48</strain>
    </source>
</reference>
<evidence type="ECO:0000313" key="3">
    <source>
        <dbReference type="Proteomes" id="UP000078561"/>
    </source>
</evidence>